<dbReference type="GO" id="GO:0004197">
    <property type="term" value="F:cysteine-type endopeptidase activity"/>
    <property type="evidence" value="ECO:0007669"/>
    <property type="project" value="UniProtKB-EC"/>
</dbReference>
<dbReference type="PROSITE" id="PS00139">
    <property type="entry name" value="THIOL_PROTEASE_CYS"/>
    <property type="match status" value="1"/>
</dbReference>
<evidence type="ECO:0000313" key="10">
    <source>
        <dbReference type="Proteomes" id="UP000683360"/>
    </source>
</evidence>
<dbReference type="Gene3D" id="1.20.5.170">
    <property type="match status" value="1"/>
</dbReference>
<dbReference type="EC" id="3.4.22.15" evidence="9"/>
<reference evidence="9" key="1">
    <citation type="submission" date="2021-03" db="EMBL/GenBank/DDBJ databases">
        <authorList>
            <person name="Bekaert M."/>
        </authorList>
    </citation>
    <scope>NUCLEOTIDE SEQUENCE</scope>
</reference>
<dbReference type="InterPro" id="IPR020837">
    <property type="entry name" value="Fibrinogen_CS"/>
</dbReference>
<dbReference type="InterPro" id="IPR014716">
    <property type="entry name" value="Fibrinogen_a/b/g_C_1"/>
</dbReference>
<dbReference type="InterPro" id="IPR000169">
    <property type="entry name" value="Pept_cys_AS"/>
</dbReference>
<dbReference type="InterPro" id="IPR013201">
    <property type="entry name" value="Prot_inhib_I29"/>
</dbReference>
<evidence type="ECO:0000256" key="2">
    <source>
        <dbReference type="ARBA" id="ARBA00022670"/>
    </source>
</evidence>
<evidence type="ECO:0000256" key="3">
    <source>
        <dbReference type="ARBA" id="ARBA00022801"/>
    </source>
</evidence>
<dbReference type="AlphaFoldDB" id="A0A8S3V6J9"/>
<dbReference type="OrthoDB" id="6124871at2759"/>
<comment type="similarity">
    <text evidence="1">Belongs to the peptidase C1 family.</text>
</comment>
<dbReference type="Pfam" id="PF00112">
    <property type="entry name" value="Peptidase_C1"/>
    <property type="match status" value="1"/>
</dbReference>
<keyword evidence="10" id="KW-1185">Reference proteome</keyword>
<dbReference type="InterPro" id="IPR038765">
    <property type="entry name" value="Papain-like_cys_pep_sf"/>
</dbReference>
<dbReference type="EMBL" id="CAJPWZ010003147">
    <property type="protein sequence ID" value="CAG2253261.1"/>
    <property type="molecule type" value="Genomic_DNA"/>
</dbReference>
<name>A0A8S3V6J9_MYTED</name>
<dbReference type="Proteomes" id="UP000683360">
    <property type="component" value="Unassembled WGS sequence"/>
</dbReference>
<dbReference type="GO" id="GO:0006508">
    <property type="term" value="P:proteolysis"/>
    <property type="evidence" value="ECO:0007669"/>
    <property type="project" value="UniProtKB-KW"/>
</dbReference>
<feature type="domain" description="Fibrinogen C-terminal" evidence="8">
    <location>
        <begin position="174"/>
        <end position="261"/>
    </location>
</feature>
<dbReference type="SUPFAM" id="SSF54001">
    <property type="entry name" value="Cysteine proteinases"/>
    <property type="match status" value="1"/>
</dbReference>
<comment type="caution">
    <text evidence="9">The sequence shown here is derived from an EMBL/GenBank/DDBJ whole genome shotgun (WGS) entry which is preliminary data.</text>
</comment>
<feature type="signal peptide" evidence="7">
    <location>
        <begin position="1"/>
        <end position="15"/>
    </location>
</feature>
<dbReference type="SMART" id="SM00848">
    <property type="entry name" value="Inhibitor_I29"/>
    <property type="match status" value="1"/>
</dbReference>
<accession>A0A8S3V6J9</accession>
<dbReference type="Gene3D" id="3.90.215.10">
    <property type="entry name" value="Gamma Fibrinogen, chain A, domain 1"/>
    <property type="match status" value="1"/>
</dbReference>
<dbReference type="SUPFAM" id="SSF56496">
    <property type="entry name" value="Fibrinogen C-terminal domain-like"/>
    <property type="match status" value="1"/>
</dbReference>
<keyword evidence="6" id="KW-1015">Disulfide bond</keyword>
<keyword evidence="7" id="KW-0732">Signal</keyword>
<evidence type="ECO:0000259" key="8">
    <source>
        <dbReference type="PROSITE" id="PS51406"/>
    </source>
</evidence>
<dbReference type="Gene3D" id="1.10.287.2250">
    <property type="match status" value="1"/>
</dbReference>
<feature type="chain" id="PRO_5035840752" evidence="7">
    <location>
        <begin position="16"/>
        <end position="261"/>
    </location>
</feature>
<evidence type="ECO:0000256" key="1">
    <source>
        <dbReference type="ARBA" id="ARBA00008455"/>
    </source>
</evidence>
<dbReference type="InterPro" id="IPR013128">
    <property type="entry name" value="Peptidase_C1A"/>
</dbReference>
<evidence type="ECO:0000313" key="9">
    <source>
        <dbReference type="EMBL" id="CAG2253261.1"/>
    </source>
</evidence>
<proteinExistence type="inferred from homology"/>
<evidence type="ECO:0000256" key="4">
    <source>
        <dbReference type="ARBA" id="ARBA00022807"/>
    </source>
</evidence>
<dbReference type="PROSITE" id="PS51406">
    <property type="entry name" value="FIBRINOGEN_C_2"/>
    <property type="match status" value="1"/>
</dbReference>
<keyword evidence="2" id="KW-0645">Protease</keyword>
<keyword evidence="4" id="KW-0788">Thiol protease</keyword>
<evidence type="ECO:0000256" key="7">
    <source>
        <dbReference type="SAM" id="SignalP"/>
    </source>
</evidence>
<dbReference type="SMART" id="SM00186">
    <property type="entry name" value="FBG"/>
    <property type="match status" value="1"/>
</dbReference>
<keyword evidence="3 9" id="KW-0378">Hydrolase</keyword>
<dbReference type="InterPro" id="IPR000668">
    <property type="entry name" value="Peptidase_C1A_C"/>
</dbReference>
<protein>
    <submittedName>
        <fullName evidence="9">CTSL</fullName>
        <ecNumber evidence="9">3.4.22.15</ecNumber>
    </submittedName>
</protein>
<dbReference type="InterPro" id="IPR036056">
    <property type="entry name" value="Fibrinogen-like_C"/>
</dbReference>
<dbReference type="Pfam" id="PF08246">
    <property type="entry name" value="Inhibitor_I29"/>
    <property type="match status" value="1"/>
</dbReference>
<keyword evidence="5" id="KW-0865">Zymogen</keyword>
<gene>
    <name evidence="9" type="ORF">MEDL_64785</name>
</gene>
<sequence length="261" mass="29730">MKLLLLFGLFIGSLALHQINQDMDTEWLLFKKAYNKAYENGNEDYLRRSIWEKNVKYIEHHNLAADRGEHSYWLGINPLADMSTDEVIETMTGKLIHGNTSTGSTFLPPNNVEIPSEVDWRQKGYVTPVKDQGRCGSCWAFSAIGSLEGQQFRKTGKLVSLSEQNLMDCSSKYGDSMGRANHGLHNGMMFTTKDKKNDYASSGNCAVLFTGAWWFNRCHNSNLNGKYLGGIHSYQTHGILWKTWKGEYYSLKSSKMMIKRQ</sequence>
<evidence type="ECO:0000256" key="6">
    <source>
        <dbReference type="ARBA" id="ARBA00023157"/>
    </source>
</evidence>
<dbReference type="SMART" id="SM00645">
    <property type="entry name" value="Pept_C1"/>
    <property type="match status" value="1"/>
</dbReference>
<dbReference type="InterPro" id="IPR002181">
    <property type="entry name" value="Fibrinogen_a/b/g_C_dom"/>
</dbReference>
<dbReference type="PANTHER" id="PTHR12411">
    <property type="entry name" value="CYSTEINE PROTEASE FAMILY C1-RELATED"/>
    <property type="match status" value="1"/>
</dbReference>
<organism evidence="9 10">
    <name type="scientific">Mytilus edulis</name>
    <name type="common">Blue mussel</name>
    <dbReference type="NCBI Taxonomy" id="6550"/>
    <lineage>
        <taxon>Eukaryota</taxon>
        <taxon>Metazoa</taxon>
        <taxon>Spiralia</taxon>
        <taxon>Lophotrochozoa</taxon>
        <taxon>Mollusca</taxon>
        <taxon>Bivalvia</taxon>
        <taxon>Autobranchia</taxon>
        <taxon>Pteriomorphia</taxon>
        <taxon>Mytilida</taxon>
        <taxon>Mytiloidea</taxon>
        <taxon>Mytilidae</taxon>
        <taxon>Mytilinae</taxon>
        <taxon>Mytilus</taxon>
    </lineage>
</organism>
<dbReference type="PROSITE" id="PS00514">
    <property type="entry name" value="FIBRINOGEN_C_1"/>
    <property type="match status" value="1"/>
</dbReference>
<evidence type="ECO:0000256" key="5">
    <source>
        <dbReference type="ARBA" id="ARBA00023145"/>
    </source>
</evidence>